<evidence type="ECO:0000313" key="2">
    <source>
        <dbReference type="Proteomes" id="UP000012488"/>
    </source>
</evidence>
<accession>A0A6B9FR97</accession>
<reference evidence="1 2" key="1">
    <citation type="journal article" date="2012" name="Genet. Mol. Biol.">
        <title>Analysis of 16S rRNA and mxaF genes revealing insights into Methylobacterium niche-specific plant association.</title>
        <authorList>
            <person name="Dourado M.N."/>
            <person name="Andreote F.D."/>
            <person name="Dini-Andreote F."/>
            <person name="Conti R."/>
            <person name="Araujo J.M."/>
            <person name="Araujo W.L."/>
        </authorList>
    </citation>
    <scope>NUCLEOTIDE SEQUENCE [LARGE SCALE GENOMIC DNA]</scope>
    <source>
        <strain evidence="1 2">SR1.6/6</strain>
    </source>
</reference>
<dbReference type="KEGG" id="mmes:MMSR116_18000"/>
<proteinExistence type="predicted"/>
<name>A0A6B9FR97_9HYPH</name>
<dbReference type="Proteomes" id="UP000012488">
    <property type="component" value="Chromosome"/>
</dbReference>
<evidence type="ECO:0000313" key="1">
    <source>
        <dbReference type="EMBL" id="QGY03568.1"/>
    </source>
</evidence>
<dbReference type="AlphaFoldDB" id="A0A6B9FR97"/>
<gene>
    <name evidence="1" type="ORF">MMSR116_18000</name>
</gene>
<protein>
    <submittedName>
        <fullName evidence="1">Uncharacterized protein</fullName>
    </submittedName>
</protein>
<reference evidence="1 2" key="2">
    <citation type="journal article" date="2013" name="Genome Announc.">
        <title>Draft Genome Sequence of Methylobacterium mesophilicum Strain SR1.6/6, Isolated from Citrus sinensis.</title>
        <authorList>
            <person name="Marinho Almeida D."/>
            <person name="Dini-Andreote F."/>
            <person name="Camargo Neves A.A."/>
            <person name="Juca Ramos R.T."/>
            <person name="Andreote F.D."/>
            <person name="Carneiro A.R."/>
            <person name="Oliveira de Souza Lima A."/>
            <person name="Caracciolo Gomes de Sa P.H."/>
            <person name="Ribeiro Barbosa M.S."/>
            <person name="Araujo W.L."/>
            <person name="Silva A."/>
        </authorList>
    </citation>
    <scope>NUCLEOTIDE SEQUENCE [LARGE SCALE GENOMIC DNA]</scope>
    <source>
        <strain evidence="1 2">SR1.6/6</strain>
    </source>
</reference>
<dbReference type="RefSeq" id="WP_010687661.1">
    <property type="nucleotide sequence ID" value="NZ_CP043538.1"/>
</dbReference>
<sequence>MTEQDEIRELRRRILALEYETRAFSAIVFGLASVLGPNFLQSAAEIAEAVEADPEFGGGQRKRMTEALRIIEQIRAGSRCKPKSGEIV</sequence>
<dbReference type="EMBL" id="CP043538">
    <property type="protein sequence ID" value="QGY03568.1"/>
    <property type="molecule type" value="Genomic_DNA"/>
</dbReference>
<organism evidence="1 2">
    <name type="scientific">Methylobacterium mesophilicum SR1.6/6</name>
    <dbReference type="NCBI Taxonomy" id="908290"/>
    <lineage>
        <taxon>Bacteria</taxon>
        <taxon>Pseudomonadati</taxon>
        <taxon>Pseudomonadota</taxon>
        <taxon>Alphaproteobacteria</taxon>
        <taxon>Hyphomicrobiales</taxon>
        <taxon>Methylobacteriaceae</taxon>
        <taxon>Methylobacterium</taxon>
    </lineage>
</organism>
<dbReference type="OrthoDB" id="8454362at2"/>